<dbReference type="InterPro" id="IPR013094">
    <property type="entry name" value="AB_hydrolase_3"/>
</dbReference>
<dbReference type="Proteomes" id="UP001249851">
    <property type="component" value="Unassembled WGS sequence"/>
</dbReference>
<feature type="domain" description="Alpha/beta hydrolase fold-3" evidence="2">
    <location>
        <begin position="77"/>
        <end position="265"/>
    </location>
</feature>
<dbReference type="Gene3D" id="3.40.50.1820">
    <property type="entry name" value="alpha/beta hydrolase"/>
    <property type="match status" value="1"/>
</dbReference>
<dbReference type="EMBL" id="JARQWQ010000055">
    <property type="protein sequence ID" value="KAK2556520.1"/>
    <property type="molecule type" value="Genomic_DNA"/>
</dbReference>
<keyword evidence="1" id="KW-0378">Hydrolase</keyword>
<reference evidence="3" key="2">
    <citation type="journal article" date="2023" name="Science">
        <title>Genomic signatures of disease resistance in endangered staghorn corals.</title>
        <authorList>
            <person name="Vollmer S.V."/>
            <person name="Selwyn J.D."/>
            <person name="Despard B.A."/>
            <person name="Roesel C.L."/>
        </authorList>
    </citation>
    <scope>NUCLEOTIDE SEQUENCE</scope>
    <source>
        <strain evidence="3">K2</strain>
    </source>
</reference>
<keyword evidence="4" id="KW-1185">Reference proteome</keyword>
<dbReference type="InterPro" id="IPR050300">
    <property type="entry name" value="GDXG_lipolytic_enzyme"/>
</dbReference>
<organism evidence="3 4">
    <name type="scientific">Acropora cervicornis</name>
    <name type="common">Staghorn coral</name>
    <dbReference type="NCBI Taxonomy" id="6130"/>
    <lineage>
        <taxon>Eukaryota</taxon>
        <taxon>Metazoa</taxon>
        <taxon>Cnidaria</taxon>
        <taxon>Anthozoa</taxon>
        <taxon>Hexacorallia</taxon>
        <taxon>Scleractinia</taxon>
        <taxon>Astrocoeniina</taxon>
        <taxon>Acroporidae</taxon>
        <taxon>Acropora</taxon>
    </lineage>
</organism>
<name>A0AAD9V0Q8_ACRCE</name>
<dbReference type="InterPro" id="IPR029058">
    <property type="entry name" value="AB_hydrolase_fold"/>
</dbReference>
<gene>
    <name evidence="3" type="ORF">P5673_021420</name>
</gene>
<protein>
    <submittedName>
        <fullName evidence="3">Kynurenine formamidase</fullName>
    </submittedName>
</protein>
<accession>A0AAD9V0Q8</accession>
<proteinExistence type="predicted"/>
<evidence type="ECO:0000313" key="3">
    <source>
        <dbReference type="EMBL" id="KAK2556520.1"/>
    </source>
</evidence>
<dbReference type="AlphaFoldDB" id="A0AAD9V0Q8"/>
<dbReference type="PANTHER" id="PTHR48081">
    <property type="entry name" value="AB HYDROLASE SUPERFAMILY PROTEIN C4A8.06C"/>
    <property type="match status" value="1"/>
</dbReference>
<dbReference type="SUPFAM" id="SSF53474">
    <property type="entry name" value="alpha/beta-Hydrolases"/>
    <property type="match status" value="1"/>
</dbReference>
<sequence>MEEKSKEWYELHYSPKQWAKRLPANELIPHHKKLCRERSLSTRQNLEGQCDVPYGPANRAKMDFFYPKKRDVKSPVVIFIHGGGWQKGSKENNSFISNFLVDAGIIAAIVGYNLAPEASMDEMVDQIQEAVKFVAKKFPDSKVFLCGNSAGAHLCAMVTVRQWINPSLATQAMIHGICLISGVYDLNPMLFTSANDALKLDENSASRNSPILILKQSPPTTFCPALIAVEEYESPEFIRQSKEFAEALKSFGVPCTYVEVPGVDHYDIIQEMFDPEFSLSRKIVEFIDGVSKY</sequence>
<evidence type="ECO:0000256" key="1">
    <source>
        <dbReference type="ARBA" id="ARBA00022801"/>
    </source>
</evidence>
<dbReference type="PANTHER" id="PTHR48081:SF33">
    <property type="entry name" value="KYNURENINE FORMAMIDASE"/>
    <property type="match status" value="1"/>
</dbReference>
<dbReference type="Pfam" id="PF07859">
    <property type="entry name" value="Abhydrolase_3"/>
    <property type="match status" value="1"/>
</dbReference>
<reference evidence="3" key="1">
    <citation type="journal article" date="2023" name="G3 (Bethesda)">
        <title>Whole genome assembly and annotation of the endangered Caribbean coral Acropora cervicornis.</title>
        <authorList>
            <person name="Selwyn J.D."/>
            <person name="Vollmer S.V."/>
        </authorList>
    </citation>
    <scope>NUCLEOTIDE SEQUENCE</scope>
    <source>
        <strain evidence="3">K2</strain>
    </source>
</reference>
<dbReference type="GO" id="GO:0004061">
    <property type="term" value="F:arylformamidase activity"/>
    <property type="evidence" value="ECO:0007669"/>
    <property type="project" value="TreeGrafter"/>
</dbReference>
<evidence type="ECO:0000259" key="2">
    <source>
        <dbReference type="Pfam" id="PF07859"/>
    </source>
</evidence>
<evidence type="ECO:0000313" key="4">
    <source>
        <dbReference type="Proteomes" id="UP001249851"/>
    </source>
</evidence>
<comment type="caution">
    <text evidence="3">The sequence shown here is derived from an EMBL/GenBank/DDBJ whole genome shotgun (WGS) entry which is preliminary data.</text>
</comment>